<dbReference type="Gene3D" id="2.160.10.10">
    <property type="entry name" value="Hexapeptide repeat proteins"/>
    <property type="match status" value="1"/>
</dbReference>
<dbReference type="InterPro" id="IPR056818">
    <property type="entry name" value="GlmU/GlgC-like_hexapep"/>
</dbReference>
<evidence type="ECO:0000256" key="2">
    <source>
        <dbReference type="ARBA" id="ARBA00023056"/>
    </source>
</evidence>
<evidence type="ECO:0000313" key="6">
    <source>
        <dbReference type="Proteomes" id="UP000295310"/>
    </source>
</evidence>
<evidence type="ECO:0000259" key="3">
    <source>
        <dbReference type="Pfam" id="PF00483"/>
    </source>
</evidence>
<dbReference type="EMBL" id="SCWA01000002">
    <property type="protein sequence ID" value="TDL98862.1"/>
    <property type="molecule type" value="Genomic_DNA"/>
</dbReference>
<keyword evidence="6" id="KW-1185">Reference proteome</keyword>
<dbReference type="SUPFAM" id="SSF53448">
    <property type="entry name" value="Nucleotide-diphospho-sugar transferases"/>
    <property type="match status" value="1"/>
</dbReference>
<gene>
    <name evidence="5" type="primary">glgD</name>
    <name evidence="5" type="ORF">ERX27_01255</name>
</gene>
<dbReference type="InterPro" id="IPR005835">
    <property type="entry name" value="NTP_transferase_dom"/>
</dbReference>
<comment type="caution">
    <text evidence="5">The sequence shown here is derived from an EMBL/GenBank/DDBJ whole genome shotgun (WGS) entry which is preliminary data.</text>
</comment>
<evidence type="ECO:0000259" key="4">
    <source>
        <dbReference type="Pfam" id="PF24894"/>
    </source>
</evidence>
<dbReference type="CDD" id="cd02508">
    <property type="entry name" value="ADP_Glucose_PP"/>
    <property type="match status" value="1"/>
</dbReference>
<dbReference type="EC" id="2.7.7.27" evidence="5"/>
<dbReference type="Pfam" id="PF00483">
    <property type="entry name" value="NTP_transferase"/>
    <property type="match status" value="1"/>
</dbReference>
<dbReference type="GO" id="GO:0008878">
    <property type="term" value="F:glucose-1-phosphate adenylyltransferase activity"/>
    <property type="evidence" value="ECO:0007669"/>
    <property type="project" value="UniProtKB-EC"/>
</dbReference>
<accession>A0A4R6BGA7</accession>
<evidence type="ECO:0000313" key="5">
    <source>
        <dbReference type="EMBL" id="TDL98862.1"/>
    </source>
</evidence>
<reference evidence="5 6" key="1">
    <citation type="submission" date="2019-01" db="EMBL/GenBank/DDBJ databases">
        <title>Draft genome sequences of the type strains of six Macrococcus species.</title>
        <authorList>
            <person name="Mazhar S."/>
            <person name="Altermann E."/>
            <person name="Hill C."/>
            <person name="Mcauliffe O."/>
        </authorList>
    </citation>
    <scope>NUCLEOTIDE SEQUENCE [LARGE SCALE GENOMIC DNA]</scope>
    <source>
        <strain evidence="5 6">CCM4811</strain>
    </source>
</reference>
<dbReference type="PANTHER" id="PTHR43523:SF6">
    <property type="entry name" value="GLYCOGEN BIOSYNTHESIS PROTEIN GLGD"/>
    <property type="match status" value="1"/>
</dbReference>
<keyword evidence="5" id="KW-0548">Nucleotidyltransferase</keyword>
<dbReference type="AlphaFoldDB" id="A0A4R6BGA7"/>
<feature type="domain" description="Nucleotidyl transferase" evidence="3">
    <location>
        <begin position="19"/>
        <end position="220"/>
    </location>
</feature>
<name>A0A4R6BGA7_9STAP</name>
<dbReference type="InterPro" id="IPR011004">
    <property type="entry name" value="Trimer_LpxA-like_sf"/>
</dbReference>
<dbReference type="GO" id="GO:0005978">
    <property type="term" value="P:glycogen biosynthetic process"/>
    <property type="evidence" value="ECO:0007669"/>
    <property type="project" value="UniProtKB-KW"/>
</dbReference>
<organism evidence="5 6">
    <name type="scientific">Macrococcus brunensis</name>
    <dbReference type="NCBI Taxonomy" id="198483"/>
    <lineage>
        <taxon>Bacteria</taxon>
        <taxon>Bacillati</taxon>
        <taxon>Bacillota</taxon>
        <taxon>Bacilli</taxon>
        <taxon>Bacillales</taxon>
        <taxon>Staphylococcaceae</taxon>
        <taxon>Macrococcus</taxon>
    </lineage>
</organism>
<dbReference type="OrthoDB" id="9801810at2"/>
<protein>
    <submittedName>
        <fullName evidence="5">Glucose-1-phosphate adenylyltransferase subunit GlgD</fullName>
        <ecNumber evidence="5">2.7.7.27</ecNumber>
    </submittedName>
</protein>
<dbReference type="InterPro" id="IPR011831">
    <property type="entry name" value="ADP-Glc_PPase"/>
</dbReference>
<sequence>MRSLMGLINLENEHDFLEELTYFRNGASVPFAGRYRLIDFSISNMVNSGVDELALFVNQKYRSLLDHLENGENFGLNDKHSRLFVLPPDWHDPTDISRGDLRHFHNNRDFFSRSKATDVIISGSQFIANVNYKDAFKYHVESDADITLIGEIENELHEMHGPVQRINEENGKVTFLNHDQSNPHLYTGVYIIKKEKLIDILNFCIGNYKDNFFIQGIQERLGELNVKVYNINTRSFYINSLKTFYHSNLAILNPTIYKDLFMQDCRVRTKISNQPPTKYKEDCTVKNSMVANGCVIDGSVENSILYRGVTVGKGTVIKNSIIMTNSKIGENVVLENVILDKDVTINDGQHLAGSNDKPFVVAKRQTI</sequence>
<evidence type="ECO:0000256" key="1">
    <source>
        <dbReference type="ARBA" id="ARBA00010443"/>
    </source>
</evidence>
<proteinExistence type="inferred from homology"/>
<keyword evidence="2" id="KW-0320">Glycogen biosynthesis</keyword>
<dbReference type="NCBIfam" id="TIGR02092">
    <property type="entry name" value="glgD"/>
    <property type="match status" value="1"/>
</dbReference>
<keyword evidence="5" id="KW-0808">Transferase</keyword>
<dbReference type="PANTHER" id="PTHR43523">
    <property type="entry name" value="GLUCOSE-1-PHOSPHATE ADENYLYLTRANSFERASE-RELATED"/>
    <property type="match status" value="1"/>
</dbReference>
<dbReference type="Gene3D" id="3.90.550.10">
    <property type="entry name" value="Spore Coat Polysaccharide Biosynthesis Protein SpsA, Chain A"/>
    <property type="match status" value="1"/>
</dbReference>
<dbReference type="SUPFAM" id="SSF51161">
    <property type="entry name" value="Trimeric LpxA-like enzymes"/>
    <property type="match status" value="1"/>
</dbReference>
<feature type="domain" description="Glucose-1-phosphate adenylyltransferase/Bifunctional protein GlmU-like C-terminal hexapeptide" evidence="4">
    <location>
        <begin position="280"/>
        <end position="351"/>
    </location>
</feature>
<dbReference type="Pfam" id="PF24894">
    <property type="entry name" value="Hexapep_GlmU"/>
    <property type="match status" value="1"/>
</dbReference>
<dbReference type="InterPro" id="IPR011832">
    <property type="entry name" value="GlgDAde_trans"/>
</dbReference>
<comment type="similarity">
    <text evidence="1">Belongs to the bacterial/plant glucose-1-phosphate adenylyltransferase family.</text>
</comment>
<dbReference type="CDD" id="cd04651">
    <property type="entry name" value="LbH_G1P_AT_C"/>
    <property type="match status" value="1"/>
</dbReference>
<dbReference type="InterPro" id="IPR029044">
    <property type="entry name" value="Nucleotide-diphossugar_trans"/>
</dbReference>
<dbReference type="Proteomes" id="UP000295310">
    <property type="component" value="Unassembled WGS sequence"/>
</dbReference>